<sequence length="434" mass="49799">MLSALVLGYPVPTMHLWGQVFNSRDMVGGGVHMSTLFAILHYLQDLGSDRDRDLVIVASGSDAWFQLPPDVLIQRYHRINEQANKRIKRSMGKAADAEGIKQTILFTADEFCKPNSEEEPACYAVPDSPLSQERYNTYTDRKNSNPEIQVSHVPPKYLQYSGVIVGPVKEMRALYRRAGKKSNAVGDKTDLQRIFNEIYGEQEYQRKVMAARHSRMKSLTNWLRPEREKARGLATDPTYRTMDDYRGKPLEFGIGLDYLGLISHPSAYAQDDSAWVRYNSADDLKNASQHLHVRPPRITALPEDLVLARPPFFAFNAFEIDLLNSTWSDLPLLTNVRTGVVPAILYDNEMNGRTTRRYEWWRKMWFQPELTPLIKANILPSKRPIAVDVDHPNGDIVWFDKETERRGARTESGDWIPWEEVCRGSYSQVFETDD</sequence>
<protein>
    <submittedName>
        <fullName evidence="1">Uncharacterized protein</fullName>
    </submittedName>
</protein>
<dbReference type="CDD" id="cd22997">
    <property type="entry name" value="GT_LH"/>
    <property type="match status" value="1"/>
</dbReference>
<organism evidence="1 2">
    <name type="scientific">Viridothelium virens</name>
    <name type="common">Speckled blister lichen</name>
    <name type="synonym">Trypethelium virens</name>
    <dbReference type="NCBI Taxonomy" id="1048519"/>
    <lineage>
        <taxon>Eukaryota</taxon>
        <taxon>Fungi</taxon>
        <taxon>Dikarya</taxon>
        <taxon>Ascomycota</taxon>
        <taxon>Pezizomycotina</taxon>
        <taxon>Dothideomycetes</taxon>
        <taxon>Dothideomycetes incertae sedis</taxon>
        <taxon>Trypetheliales</taxon>
        <taxon>Trypetheliaceae</taxon>
        <taxon>Viridothelium</taxon>
    </lineage>
</organism>
<dbReference type="Proteomes" id="UP000800092">
    <property type="component" value="Unassembled WGS sequence"/>
</dbReference>
<reference evidence="1" key="1">
    <citation type="journal article" date="2020" name="Stud. Mycol.">
        <title>101 Dothideomycetes genomes: a test case for predicting lifestyles and emergence of pathogens.</title>
        <authorList>
            <person name="Haridas S."/>
            <person name="Albert R."/>
            <person name="Binder M."/>
            <person name="Bloem J."/>
            <person name="Labutti K."/>
            <person name="Salamov A."/>
            <person name="Andreopoulos B."/>
            <person name="Baker S."/>
            <person name="Barry K."/>
            <person name="Bills G."/>
            <person name="Bluhm B."/>
            <person name="Cannon C."/>
            <person name="Castanera R."/>
            <person name="Culley D."/>
            <person name="Daum C."/>
            <person name="Ezra D."/>
            <person name="Gonzalez J."/>
            <person name="Henrissat B."/>
            <person name="Kuo A."/>
            <person name="Liang C."/>
            <person name="Lipzen A."/>
            <person name="Lutzoni F."/>
            <person name="Magnuson J."/>
            <person name="Mondo S."/>
            <person name="Nolan M."/>
            <person name="Ohm R."/>
            <person name="Pangilinan J."/>
            <person name="Park H.-J."/>
            <person name="Ramirez L."/>
            <person name="Alfaro M."/>
            <person name="Sun H."/>
            <person name="Tritt A."/>
            <person name="Yoshinaga Y."/>
            <person name="Zwiers L.-H."/>
            <person name="Turgeon B."/>
            <person name="Goodwin S."/>
            <person name="Spatafora J."/>
            <person name="Crous P."/>
            <person name="Grigoriev I."/>
        </authorList>
    </citation>
    <scope>NUCLEOTIDE SEQUENCE</scope>
    <source>
        <strain evidence="1">Tuck. ex Michener</strain>
    </source>
</reference>
<gene>
    <name evidence="1" type="ORF">EV356DRAFT_563598</name>
</gene>
<dbReference type="AlphaFoldDB" id="A0A6A6HL97"/>
<dbReference type="EMBL" id="ML991774">
    <property type="protein sequence ID" value="KAF2238914.1"/>
    <property type="molecule type" value="Genomic_DNA"/>
</dbReference>
<evidence type="ECO:0000313" key="1">
    <source>
        <dbReference type="EMBL" id="KAF2238914.1"/>
    </source>
</evidence>
<accession>A0A6A6HL97</accession>
<dbReference type="PANTHER" id="PTHR36587:SF2">
    <property type="entry name" value="EXPRESSION SITE-ASSOCIATED GENE 3 (ESAG3)-LIKE PROTEIN"/>
    <property type="match status" value="1"/>
</dbReference>
<dbReference type="OrthoDB" id="422736at2759"/>
<dbReference type="PANTHER" id="PTHR36587">
    <property type="entry name" value="EXPRESSION SITE-ASSOCIATED GENE 3 (ESAG3)-LIKE PROTEIN"/>
    <property type="match status" value="1"/>
</dbReference>
<evidence type="ECO:0000313" key="2">
    <source>
        <dbReference type="Proteomes" id="UP000800092"/>
    </source>
</evidence>
<name>A0A6A6HL97_VIRVR</name>
<keyword evidence="2" id="KW-1185">Reference proteome</keyword>
<proteinExistence type="predicted"/>